<feature type="binding site" evidence="6 7">
    <location>
        <position position="13"/>
    </location>
    <ligand>
        <name>Zn(2+)</name>
        <dbReference type="ChEBI" id="CHEBI:29105"/>
    </ligand>
</feature>
<dbReference type="OrthoDB" id="9804062at2"/>
<dbReference type="RefSeq" id="WP_041499422.1">
    <property type="nucleotide sequence ID" value="NZ_BJDV01000011.1"/>
</dbReference>
<dbReference type="PROSITE" id="PS51902">
    <property type="entry name" value="CLPX_ZB"/>
    <property type="match status" value="1"/>
</dbReference>
<comment type="function">
    <text evidence="6">ATP-dependent specificity component of the Clp protease. It directs the protease to specific substrates. Can perform chaperone functions in the absence of ClpP.</text>
</comment>
<dbReference type="SMART" id="SM00994">
    <property type="entry name" value="zf-C4_ClpX"/>
    <property type="match status" value="1"/>
</dbReference>
<feature type="binding site" evidence="6 7">
    <location>
        <position position="16"/>
    </location>
    <ligand>
        <name>Zn(2+)</name>
        <dbReference type="ChEBI" id="CHEBI:29105"/>
    </ligand>
</feature>
<dbReference type="GO" id="GO:0005524">
    <property type="term" value="F:ATP binding"/>
    <property type="evidence" value="ECO:0007669"/>
    <property type="project" value="UniProtKB-UniRule"/>
</dbReference>
<feature type="domain" description="ClpX-type ZB" evidence="8">
    <location>
        <begin position="1"/>
        <end position="54"/>
    </location>
</feature>
<dbReference type="Pfam" id="PF06689">
    <property type="entry name" value="zf-C4_ClpX"/>
    <property type="match status" value="1"/>
</dbReference>
<dbReference type="SMART" id="SM00382">
    <property type="entry name" value="AAA"/>
    <property type="match status" value="1"/>
</dbReference>
<comment type="subunit">
    <text evidence="6">Component of the ClpX-ClpP complex. Forms a hexameric ring that, in the presence of ATP, binds to fourteen ClpP subunits assembled into a disk-like structure with a central cavity, resembling the structure of eukaryotic proteasomes.</text>
</comment>
<dbReference type="PANTHER" id="PTHR48102:SF7">
    <property type="entry name" value="ATP-DEPENDENT CLP PROTEASE ATP-BINDING SUBUNIT CLPX-LIKE, MITOCHONDRIAL"/>
    <property type="match status" value="1"/>
</dbReference>
<dbReference type="GO" id="GO:0008270">
    <property type="term" value="F:zinc ion binding"/>
    <property type="evidence" value="ECO:0007669"/>
    <property type="project" value="UniProtKB-UniRule"/>
</dbReference>
<dbReference type="InterPro" id="IPR050052">
    <property type="entry name" value="ATP-dep_Clp_protease_ClpX"/>
</dbReference>
<dbReference type="EMBL" id="CP012559">
    <property type="protein sequence ID" value="ALB28754.1"/>
    <property type="molecule type" value="Genomic_DNA"/>
</dbReference>
<dbReference type="InterPro" id="IPR003959">
    <property type="entry name" value="ATPase_AAA_core"/>
</dbReference>
<dbReference type="FunFam" id="1.10.8.60:FF:000002">
    <property type="entry name" value="ATP-dependent Clp protease ATP-binding subunit ClpX"/>
    <property type="match status" value="1"/>
</dbReference>
<dbReference type="PANTHER" id="PTHR48102">
    <property type="entry name" value="ATP-DEPENDENT CLP PROTEASE ATP-BINDING SUBUNIT CLPX-LIKE, MITOCHONDRIAL-RELATED"/>
    <property type="match status" value="1"/>
</dbReference>
<evidence type="ECO:0000256" key="5">
    <source>
        <dbReference type="ARBA" id="ARBA00023186"/>
    </source>
</evidence>
<dbReference type="InterPro" id="IPR003593">
    <property type="entry name" value="AAA+_ATPase"/>
</dbReference>
<dbReference type="SMART" id="SM01086">
    <property type="entry name" value="ClpB_D2-small"/>
    <property type="match status" value="1"/>
</dbReference>
<dbReference type="GO" id="GO:0008233">
    <property type="term" value="F:peptidase activity"/>
    <property type="evidence" value="ECO:0007669"/>
    <property type="project" value="UniProtKB-KW"/>
</dbReference>
<dbReference type="Proteomes" id="UP000061546">
    <property type="component" value="Chromosome"/>
</dbReference>
<feature type="binding site" evidence="6 7">
    <location>
        <position position="38"/>
    </location>
    <ligand>
        <name>Zn(2+)</name>
        <dbReference type="ChEBI" id="CHEBI:29105"/>
    </ligand>
</feature>
<keyword evidence="2 6" id="KW-0547">Nucleotide-binding</keyword>
<dbReference type="GO" id="GO:0051082">
    <property type="term" value="F:unfolded protein binding"/>
    <property type="evidence" value="ECO:0007669"/>
    <property type="project" value="UniProtKB-UniRule"/>
</dbReference>
<evidence type="ECO:0000259" key="8">
    <source>
        <dbReference type="PROSITE" id="PS51902"/>
    </source>
</evidence>
<evidence type="ECO:0000256" key="7">
    <source>
        <dbReference type="PROSITE-ProRule" id="PRU01250"/>
    </source>
</evidence>
<keyword evidence="1 6" id="KW-0479">Metal-binding</keyword>
<dbReference type="GO" id="GO:0051301">
    <property type="term" value="P:cell division"/>
    <property type="evidence" value="ECO:0007669"/>
    <property type="project" value="TreeGrafter"/>
</dbReference>
<dbReference type="NCBIfam" id="NF003745">
    <property type="entry name" value="PRK05342.1"/>
    <property type="match status" value="1"/>
</dbReference>
<evidence type="ECO:0000256" key="2">
    <source>
        <dbReference type="ARBA" id="ARBA00022741"/>
    </source>
</evidence>
<keyword evidence="3 6" id="KW-0862">Zinc</keyword>
<dbReference type="GO" id="GO:0140662">
    <property type="term" value="F:ATP-dependent protein folding chaperone"/>
    <property type="evidence" value="ECO:0007669"/>
    <property type="project" value="InterPro"/>
</dbReference>
<dbReference type="HAMAP" id="MF_00175">
    <property type="entry name" value="ClpX"/>
    <property type="match status" value="1"/>
</dbReference>
<dbReference type="GO" id="GO:0016887">
    <property type="term" value="F:ATP hydrolysis activity"/>
    <property type="evidence" value="ECO:0007669"/>
    <property type="project" value="InterPro"/>
</dbReference>
<comment type="similarity">
    <text evidence="6 7">Belongs to the ClpX chaperone family.</text>
</comment>
<name>A0A0K2LBS8_9LACO</name>
<keyword evidence="5 6" id="KW-0143">Chaperone</keyword>
<gene>
    <name evidence="6" type="primary">clpX</name>
    <name evidence="9" type="ORF">JP39_04925</name>
</gene>
<sequence length="415" mass="45675">MFDSTENTGTISCSFCGKTQDQVKKIVAGPGVYICNECIDLCKEIIDEELNEATPLDLDNIPTPIEIKKILDDYVIGQTDAKRALSVAVYNHYKRINKMEHLKDGETELQKSNIALIGPTGSGKTFLAQTLARILKVPFAIADATTLTEAGYVGEDVENILLKLLQNADFDVDKAEHGIVYIDEIDKIAKKSENVSITRDVSGEGVQQALLKILEGTIASVPPQGGRKHPQQELIQIDTTNILFIVGGAFDGIETIVKNRLGDKTIGFGAEQKVNIAEEKSLMQQIIPEDLMKFGIIPEFIGRIPIVTALEKLTEDDLVNILTKPKNALIKQYKELMALDGVELQFTDGALREIAQLSIERDTGARGLRSIVEETMLDTMFEIPGRDDVEGIKVTKDAVRKVKKPELILKNGEVA</sequence>
<dbReference type="Gene3D" id="6.20.220.10">
    <property type="entry name" value="ClpX chaperone, C4-type zinc finger domain"/>
    <property type="match status" value="1"/>
</dbReference>
<dbReference type="STRING" id="1074467.JP39_04925"/>
<dbReference type="InterPro" id="IPR004487">
    <property type="entry name" value="Clp_protease_ATP-bd_su_ClpX"/>
</dbReference>
<dbReference type="KEGG" id="lhi:JP39_04925"/>
<dbReference type="InterPro" id="IPR038366">
    <property type="entry name" value="Znf_CppX_C4_sf"/>
</dbReference>
<dbReference type="InterPro" id="IPR027417">
    <property type="entry name" value="P-loop_NTPase"/>
</dbReference>
<evidence type="ECO:0000313" key="10">
    <source>
        <dbReference type="Proteomes" id="UP000061546"/>
    </source>
</evidence>
<dbReference type="GO" id="GO:0051603">
    <property type="term" value="P:proteolysis involved in protein catabolic process"/>
    <property type="evidence" value="ECO:0007669"/>
    <property type="project" value="TreeGrafter"/>
</dbReference>
<evidence type="ECO:0000256" key="1">
    <source>
        <dbReference type="ARBA" id="ARBA00022723"/>
    </source>
</evidence>
<keyword evidence="9" id="KW-0378">Hydrolase</keyword>
<dbReference type="InterPro" id="IPR046425">
    <property type="entry name" value="ClpX_bact"/>
</dbReference>
<dbReference type="NCBIfam" id="TIGR00382">
    <property type="entry name" value="clpX"/>
    <property type="match status" value="1"/>
</dbReference>
<reference evidence="9 10" key="1">
    <citation type="submission" date="2015-08" db="EMBL/GenBank/DDBJ databases">
        <title>Genomic sequence of Lactobacillus heilongjiangensis DSM 28069, isolated from Chinese traditional pickle.</title>
        <authorList>
            <person name="Jiang X."/>
            <person name="Zheng B."/>
            <person name="Cheng H."/>
        </authorList>
    </citation>
    <scope>NUCLEOTIDE SEQUENCE [LARGE SCALE GENOMIC DNA]</scope>
    <source>
        <strain evidence="9 10">DSM 28069</strain>
    </source>
</reference>
<dbReference type="GO" id="GO:0009376">
    <property type="term" value="C:HslUV protease complex"/>
    <property type="evidence" value="ECO:0007669"/>
    <property type="project" value="TreeGrafter"/>
</dbReference>
<dbReference type="GO" id="GO:0046983">
    <property type="term" value="F:protein dimerization activity"/>
    <property type="evidence" value="ECO:0007669"/>
    <property type="project" value="UniProtKB-UniRule"/>
</dbReference>
<protein>
    <recommendedName>
        <fullName evidence="6">ATP-dependent Clp protease ATP-binding subunit ClpX</fullName>
    </recommendedName>
</protein>
<proteinExistence type="inferred from homology"/>
<dbReference type="Gene3D" id="1.10.8.60">
    <property type="match status" value="1"/>
</dbReference>
<feature type="binding site" evidence="6 7">
    <location>
        <position position="35"/>
    </location>
    <ligand>
        <name>Zn(2+)</name>
        <dbReference type="ChEBI" id="CHEBI:29105"/>
    </ligand>
</feature>
<dbReference type="AlphaFoldDB" id="A0A0K2LBS8"/>
<keyword evidence="4 6" id="KW-0067">ATP-binding</keyword>
<organism evidence="9 10">
    <name type="scientific">Companilactobacillus heilongjiangensis</name>
    <dbReference type="NCBI Taxonomy" id="1074467"/>
    <lineage>
        <taxon>Bacteria</taxon>
        <taxon>Bacillati</taxon>
        <taxon>Bacillota</taxon>
        <taxon>Bacilli</taxon>
        <taxon>Lactobacillales</taxon>
        <taxon>Lactobacillaceae</taxon>
        <taxon>Companilactobacillus</taxon>
    </lineage>
</organism>
<dbReference type="FunFam" id="3.40.50.300:FF:000005">
    <property type="entry name" value="ATP-dependent Clp protease ATP-binding subunit ClpX"/>
    <property type="match status" value="1"/>
</dbReference>
<evidence type="ECO:0000256" key="3">
    <source>
        <dbReference type="ARBA" id="ARBA00022833"/>
    </source>
</evidence>
<accession>A0A0K2LBS8</accession>
<dbReference type="CDD" id="cd19497">
    <property type="entry name" value="RecA-like_ClpX"/>
    <property type="match status" value="1"/>
</dbReference>
<dbReference type="InterPro" id="IPR059188">
    <property type="entry name" value="Znf_CLPX-like"/>
</dbReference>
<dbReference type="Pfam" id="PF10431">
    <property type="entry name" value="ClpB_D2-small"/>
    <property type="match status" value="1"/>
</dbReference>
<dbReference type="InterPro" id="IPR010603">
    <property type="entry name" value="Znf_CppX_C4"/>
</dbReference>
<feature type="binding site" evidence="6">
    <location>
        <begin position="119"/>
        <end position="126"/>
    </location>
    <ligand>
        <name>ATP</name>
        <dbReference type="ChEBI" id="CHEBI:30616"/>
    </ligand>
</feature>
<keyword evidence="9" id="KW-0645">Protease</keyword>
<dbReference type="Gene3D" id="3.40.50.300">
    <property type="entry name" value="P-loop containing nucleotide triphosphate hydrolases"/>
    <property type="match status" value="1"/>
</dbReference>
<dbReference type="SUPFAM" id="SSF52540">
    <property type="entry name" value="P-loop containing nucleoside triphosphate hydrolases"/>
    <property type="match status" value="1"/>
</dbReference>
<evidence type="ECO:0000256" key="6">
    <source>
        <dbReference type="HAMAP-Rule" id="MF_00175"/>
    </source>
</evidence>
<evidence type="ECO:0000256" key="4">
    <source>
        <dbReference type="ARBA" id="ARBA00022840"/>
    </source>
</evidence>
<keyword evidence="10" id="KW-1185">Reference proteome</keyword>
<evidence type="ECO:0000313" key="9">
    <source>
        <dbReference type="EMBL" id="ALB28754.1"/>
    </source>
</evidence>
<dbReference type="Pfam" id="PF07724">
    <property type="entry name" value="AAA_2"/>
    <property type="match status" value="1"/>
</dbReference>
<dbReference type="InterPro" id="IPR019489">
    <property type="entry name" value="Clp_ATPase_C"/>
</dbReference>
<dbReference type="SUPFAM" id="SSF57716">
    <property type="entry name" value="Glucocorticoid receptor-like (DNA-binding domain)"/>
    <property type="match status" value="1"/>
</dbReference>